<dbReference type="Proteomes" id="UP000683925">
    <property type="component" value="Unassembled WGS sequence"/>
</dbReference>
<name>A0A8S1YMM5_PAROT</name>
<gene>
    <name evidence="1" type="ORF">POCTA_138.1.T1920012</name>
</gene>
<sequence length="247" mass="29209">MVPPLTINQIKDLESRSIPQRMFESFSQDELVLIRKNKKLGQLFEGYWRAKQHPSSVRDELIEIVMAKMETINVEENDSINLGRKLRKLGIDIWRTLKEELLEKLGNQSLKEGYHNSNLISKKARITQQNKGLVFQEIKVSIFNEFKSMQNHLEDKIIFTNASQIQFVYNSSNLQNIQIHHYMELLNLQTYFVLQIYNCAKNNSKVLQDQKQSIKMLLERILVYRMKDAIIYNAFSRNIQLEEETIR</sequence>
<keyword evidence="2" id="KW-1185">Reference proteome</keyword>
<accession>A0A8S1YMM5</accession>
<evidence type="ECO:0000313" key="1">
    <source>
        <dbReference type="EMBL" id="CAD8214868.1"/>
    </source>
</evidence>
<evidence type="ECO:0000313" key="2">
    <source>
        <dbReference type="Proteomes" id="UP000683925"/>
    </source>
</evidence>
<organism evidence="1 2">
    <name type="scientific">Paramecium octaurelia</name>
    <dbReference type="NCBI Taxonomy" id="43137"/>
    <lineage>
        <taxon>Eukaryota</taxon>
        <taxon>Sar</taxon>
        <taxon>Alveolata</taxon>
        <taxon>Ciliophora</taxon>
        <taxon>Intramacronucleata</taxon>
        <taxon>Oligohymenophorea</taxon>
        <taxon>Peniculida</taxon>
        <taxon>Parameciidae</taxon>
        <taxon>Paramecium</taxon>
    </lineage>
</organism>
<comment type="caution">
    <text evidence="1">The sequence shown here is derived from an EMBL/GenBank/DDBJ whole genome shotgun (WGS) entry which is preliminary data.</text>
</comment>
<protein>
    <submittedName>
        <fullName evidence="1">Uncharacterized protein</fullName>
    </submittedName>
</protein>
<reference evidence="1" key="1">
    <citation type="submission" date="2021-01" db="EMBL/GenBank/DDBJ databases">
        <authorList>
            <consortium name="Genoscope - CEA"/>
            <person name="William W."/>
        </authorList>
    </citation>
    <scope>NUCLEOTIDE SEQUENCE</scope>
</reference>
<proteinExistence type="predicted"/>
<dbReference type="AlphaFoldDB" id="A0A8S1YMM5"/>
<dbReference type="EMBL" id="CAJJDP010000196">
    <property type="protein sequence ID" value="CAD8214868.1"/>
    <property type="molecule type" value="Genomic_DNA"/>
</dbReference>